<evidence type="ECO:0000313" key="2">
    <source>
        <dbReference type="EMBL" id="MDD7973973.1"/>
    </source>
</evidence>
<organism evidence="2 3">
    <name type="scientific">Roseinatronobacter alkalisoli</name>
    <dbReference type="NCBI Taxonomy" id="3028235"/>
    <lineage>
        <taxon>Bacteria</taxon>
        <taxon>Pseudomonadati</taxon>
        <taxon>Pseudomonadota</taxon>
        <taxon>Alphaproteobacteria</taxon>
        <taxon>Rhodobacterales</taxon>
        <taxon>Paracoccaceae</taxon>
        <taxon>Roseinatronobacter</taxon>
    </lineage>
</organism>
<protein>
    <submittedName>
        <fullName evidence="2">Uncharacterized protein</fullName>
    </submittedName>
</protein>
<proteinExistence type="predicted"/>
<keyword evidence="3" id="KW-1185">Reference proteome</keyword>
<feature type="non-terminal residue" evidence="2">
    <location>
        <position position="1"/>
    </location>
</feature>
<evidence type="ECO:0000256" key="1">
    <source>
        <dbReference type="SAM" id="MobiDB-lite"/>
    </source>
</evidence>
<dbReference type="Proteomes" id="UP001431784">
    <property type="component" value="Unassembled WGS sequence"/>
</dbReference>
<reference evidence="2" key="1">
    <citation type="submission" date="2023-02" db="EMBL/GenBank/DDBJ databases">
        <title>Description of Roseinatronobacter alkalisoli sp. nov., an alkaliphilic bacerium isolated from soda soil.</title>
        <authorList>
            <person name="Wei W."/>
        </authorList>
    </citation>
    <scope>NUCLEOTIDE SEQUENCE</scope>
    <source>
        <strain evidence="2">HJB301</strain>
    </source>
</reference>
<sequence>RLAAANFRSTGRDIGAEGGGHHDDRLQRAEQRSLVAAGRTVAPKFISKIDKCLISFRPNGQKCYNKDAVSWVLAG</sequence>
<feature type="region of interest" description="Disordered" evidence="1">
    <location>
        <begin position="1"/>
        <end position="25"/>
    </location>
</feature>
<name>A0ABT5TFS1_9RHOB</name>
<evidence type="ECO:0000313" key="3">
    <source>
        <dbReference type="Proteomes" id="UP001431784"/>
    </source>
</evidence>
<dbReference type="RefSeq" id="WP_274354623.1">
    <property type="nucleotide sequence ID" value="NZ_JAQZSM010000096.1"/>
</dbReference>
<comment type="caution">
    <text evidence="2">The sequence shown here is derived from an EMBL/GenBank/DDBJ whole genome shotgun (WGS) entry which is preliminary data.</text>
</comment>
<feature type="compositionally biased region" description="Basic and acidic residues" evidence="1">
    <location>
        <begin position="10"/>
        <end position="25"/>
    </location>
</feature>
<accession>A0ABT5TFS1</accession>
<gene>
    <name evidence="2" type="ORF">PUT78_23430</name>
</gene>
<dbReference type="EMBL" id="JAQZSM010000096">
    <property type="protein sequence ID" value="MDD7973973.1"/>
    <property type="molecule type" value="Genomic_DNA"/>
</dbReference>